<proteinExistence type="inferred from homology"/>
<feature type="binding site" evidence="3">
    <location>
        <position position="226"/>
    </location>
    <ligand>
        <name>NADP(+)</name>
        <dbReference type="ChEBI" id="CHEBI:58349"/>
    </ligand>
</feature>
<dbReference type="Gene3D" id="3.40.50.720">
    <property type="entry name" value="NAD(P)-binding Rossmann-like Domain"/>
    <property type="match status" value="1"/>
</dbReference>
<feature type="domain" description="THIF-type NAD/FAD binding fold" evidence="4">
    <location>
        <begin position="131"/>
        <end position="181"/>
    </location>
</feature>
<dbReference type="PANTHER" id="PTHR21089:SF1">
    <property type="entry name" value="BIFUNCTIONAL 3-DEHYDROQUINATE DEHYDRATASE_SHIKIMATE DEHYDROGENASE, CHLOROPLASTIC"/>
    <property type="match status" value="1"/>
</dbReference>
<dbReference type="Proteomes" id="UP000183315">
    <property type="component" value="Unassembled WGS sequence"/>
</dbReference>
<feature type="domain" description="SDH C-terminal" evidence="6">
    <location>
        <begin position="249"/>
        <end position="276"/>
    </location>
</feature>
<keyword evidence="3" id="KW-0560">Oxidoreductase</keyword>
<comment type="pathway">
    <text evidence="1 3">Metabolic intermediate biosynthesis; chorismate biosynthesis; chorismate from D-erythrose 4-phosphate and phosphoenolpyruvate: step 4/7.</text>
</comment>
<dbReference type="Pfam" id="PF08501">
    <property type="entry name" value="Shikimate_dh_N"/>
    <property type="match status" value="1"/>
</dbReference>
<dbReference type="GO" id="GO:0009073">
    <property type="term" value="P:aromatic amino acid family biosynthetic process"/>
    <property type="evidence" value="ECO:0007669"/>
    <property type="project" value="UniProtKB-KW"/>
</dbReference>
<keyword evidence="3" id="KW-0028">Amino-acid biosynthesis</keyword>
<keyword evidence="2 3" id="KW-0057">Aromatic amino acid biosynthesis</keyword>
<dbReference type="PANTHER" id="PTHR21089">
    <property type="entry name" value="SHIKIMATE DEHYDROGENASE"/>
    <property type="match status" value="1"/>
</dbReference>
<dbReference type="GO" id="GO:0009423">
    <property type="term" value="P:chorismate biosynthetic process"/>
    <property type="evidence" value="ECO:0007669"/>
    <property type="project" value="UniProtKB-UniRule"/>
</dbReference>
<dbReference type="RefSeq" id="WP_042214326.1">
    <property type="nucleotide sequence ID" value="NZ_BBLU01000006.1"/>
</dbReference>
<feature type="binding site" evidence="3">
    <location>
        <begin position="23"/>
        <end position="25"/>
    </location>
    <ligand>
        <name>shikimate</name>
        <dbReference type="ChEBI" id="CHEBI:36208"/>
    </ligand>
</feature>
<evidence type="ECO:0000313" key="7">
    <source>
        <dbReference type="EMBL" id="SEJ47848.1"/>
    </source>
</evidence>
<name>A0A1H6Z374_9MICO</name>
<evidence type="ECO:0000259" key="4">
    <source>
        <dbReference type="Pfam" id="PF00899"/>
    </source>
</evidence>
<keyword evidence="3" id="KW-0521">NADP</keyword>
<reference evidence="8" key="1">
    <citation type="submission" date="2016-10" db="EMBL/GenBank/DDBJ databases">
        <authorList>
            <person name="Varghese N."/>
        </authorList>
    </citation>
    <scope>NUCLEOTIDE SEQUENCE [LARGE SCALE GENOMIC DNA]</scope>
    <source>
        <strain evidence="8">DSM 24868</strain>
    </source>
</reference>
<dbReference type="InterPro" id="IPR013708">
    <property type="entry name" value="Shikimate_DH-bd_N"/>
</dbReference>
<dbReference type="SUPFAM" id="SSF51735">
    <property type="entry name" value="NAD(P)-binding Rossmann-fold domains"/>
    <property type="match status" value="1"/>
</dbReference>
<feature type="binding site" evidence="3">
    <location>
        <position position="249"/>
    </location>
    <ligand>
        <name>NADP(+)</name>
        <dbReference type="ChEBI" id="CHEBI:58349"/>
    </ligand>
</feature>
<dbReference type="OrthoDB" id="9776868at2"/>
<gene>
    <name evidence="3" type="primary">aroE</name>
    <name evidence="7" type="ORF">SAMN05421637_1941</name>
</gene>
<dbReference type="InterPro" id="IPR041121">
    <property type="entry name" value="SDH_C"/>
</dbReference>
<keyword evidence="8" id="KW-1185">Reference proteome</keyword>
<evidence type="ECO:0000313" key="8">
    <source>
        <dbReference type="Proteomes" id="UP000183315"/>
    </source>
</evidence>
<dbReference type="GO" id="GO:0019632">
    <property type="term" value="P:shikimate metabolic process"/>
    <property type="evidence" value="ECO:0007669"/>
    <property type="project" value="TreeGrafter"/>
</dbReference>
<feature type="binding site" evidence="3">
    <location>
        <position position="100"/>
    </location>
    <ligand>
        <name>shikimate</name>
        <dbReference type="ChEBI" id="CHEBI:36208"/>
    </ligand>
</feature>
<dbReference type="EMBL" id="FNZI01000004">
    <property type="protein sequence ID" value="SEJ47848.1"/>
    <property type="molecule type" value="Genomic_DNA"/>
</dbReference>
<evidence type="ECO:0000259" key="6">
    <source>
        <dbReference type="Pfam" id="PF18317"/>
    </source>
</evidence>
<dbReference type="NCBIfam" id="NF009201">
    <property type="entry name" value="PRK12549.1"/>
    <property type="match status" value="1"/>
</dbReference>
<dbReference type="InterPro" id="IPR046346">
    <property type="entry name" value="Aminoacid_DH-like_N_sf"/>
</dbReference>
<dbReference type="NCBIfam" id="NF001319">
    <property type="entry name" value="PRK00258.3-3"/>
    <property type="match status" value="1"/>
</dbReference>
<evidence type="ECO:0000256" key="1">
    <source>
        <dbReference type="ARBA" id="ARBA00004871"/>
    </source>
</evidence>
<comment type="similarity">
    <text evidence="3">Belongs to the shikimate dehydrogenase family.</text>
</comment>
<dbReference type="Pfam" id="PF18317">
    <property type="entry name" value="SDH_C"/>
    <property type="match status" value="1"/>
</dbReference>
<dbReference type="GO" id="GO:0008652">
    <property type="term" value="P:amino acid biosynthetic process"/>
    <property type="evidence" value="ECO:0007669"/>
    <property type="project" value="UniProtKB-KW"/>
</dbReference>
<comment type="caution">
    <text evidence="3">Lacks conserved residue(s) required for the propagation of feature annotation.</text>
</comment>
<dbReference type="InterPro" id="IPR000594">
    <property type="entry name" value="ThiF_NAD_FAD-bd"/>
</dbReference>
<dbReference type="GO" id="GO:0005829">
    <property type="term" value="C:cytosol"/>
    <property type="evidence" value="ECO:0007669"/>
    <property type="project" value="TreeGrafter"/>
</dbReference>
<dbReference type="HAMAP" id="MF_00222">
    <property type="entry name" value="Shikimate_DH_AroE"/>
    <property type="match status" value="1"/>
</dbReference>
<dbReference type="Pfam" id="PF00899">
    <property type="entry name" value="ThiF"/>
    <property type="match status" value="1"/>
</dbReference>
<dbReference type="UniPathway" id="UPA00053">
    <property type="reaction ID" value="UER00087"/>
</dbReference>
<dbReference type="EC" id="1.1.1.25" evidence="3"/>
<feature type="active site" description="Proton acceptor" evidence="3">
    <location>
        <position position="79"/>
    </location>
</feature>
<comment type="function">
    <text evidence="3">Involved in the biosynthesis of the chorismate, which leads to the biosynthesis of aromatic amino acids. Catalyzes the reversible NADPH linked reduction of 3-dehydroshikimate (DHSA) to yield shikimate (SA).</text>
</comment>
<dbReference type="InterPro" id="IPR036291">
    <property type="entry name" value="NAD(P)-bd_dom_sf"/>
</dbReference>
<comment type="catalytic activity">
    <reaction evidence="3">
        <text>shikimate + NADP(+) = 3-dehydroshikimate + NADPH + H(+)</text>
        <dbReference type="Rhea" id="RHEA:17737"/>
        <dbReference type="ChEBI" id="CHEBI:15378"/>
        <dbReference type="ChEBI" id="CHEBI:16630"/>
        <dbReference type="ChEBI" id="CHEBI:36208"/>
        <dbReference type="ChEBI" id="CHEBI:57783"/>
        <dbReference type="ChEBI" id="CHEBI:58349"/>
        <dbReference type="EC" id="1.1.1.25"/>
    </reaction>
</comment>
<dbReference type="InterPro" id="IPR022893">
    <property type="entry name" value="Shikimate_DH_fam"/>
</dbReference>
<evidence type="ECO:0000256" key="2">
    <source>
        <dbReference type="ARBA" id="ARBA00023141"/>
    </source>
</evidence>
<dbReference type="eggNOG" id="COG0169">
    <property type="taxonomic scope" value="Bacteria"/>
</dbReference>
<dbReference type="Gene3D" id="3.40.50.10860">
    <property type="entry name" value="Leucine Dehydrogenase, chain A, domain 1"/>
    <property type="match status" value="1"/>
</dbReference>
<feature type="binding site" evidence="3">
    <location>
        <position position="75"/>
    </location>
    <ligand>
        <name>shikimate</name>
        <dbReference type="ChEBI" id="CHEBI:36208"/>
    </ligand>
</feature>
<evidence type="ECO:0000259" key="5">
    <source>
        <dbReference type="Pfam" id="PF08501"/>
    </source>
</evidence>
<protein>
    <recommendedName>
        <fullName evidence="3">Shikimate dehydrogenase (NADP(+))</fullName>
        <shortName evidence="3">SDH</shortName>
        <ecNumber evidence="3">1.1.1.25</ecNumber>
    </recommendedName>
</protein>
<dbReference type="STRING" id="1043493.SAMN05421637_1941"/>
<feature type="domain" description="Shikimate dehydrogenase substrate binding N-terminal" evidence="5">
    <location>
        <begin position="15"/>
        <end position="102"/>
    </location>
</feature>
<feature type="binding site" evidence="3">
    <location>
        <position position="256"/>
    </location>
    <ligand>
        <name>shikimate</name>
        <dbReference type="ChEBI" id="CHEBI:36208"/>
    </ligand>
</feature>
<dbReference type="GO" id="GO:0050661">
    <property type="term" value="F:NADP binding"/>
    <property type="evidence" value="ECO:0007669"/>
    <property type="project" value="TreeGrafter"/>
</dbReference>
<sequence>MTAATTPRPTVLVGLIGTGIAPSLSPALHEREGARHGIGYVYRTIEVSPREVDEGGLGPLIVAARRLGYDGLNITHPAKQRVIPLLDALAPSAEAVGAVNTVVFEDGRAIGHNTDATGFGRAMDDALAGAARDEVVLVGAGGAGAAVARALVDRGVGTLAVVDADEARAAALAAQVGARAAAPPELPRLLASADGLVNATPLGMADHPGSAVDPALLDPRMFVADIVYRPVETALLIAARARGCRVMPGTGMAMHQAADAFEIFTGEAADRRAMLADLEDLVAQEAA</sequence>
<organism evidence="7 8">
    <name type="scientific">Demequina mangrovi</name>
    <dbReference type="NCBI Taxonomy" id="1043493"/>
    <lineage>
        <taxon>Bacteria</taxon>
        <taxon>Bacillati</taxon>
        <taxon>Actinomycetota</taxon>
        <taxon>Actinomycetes</taxon>
        <taxon>Micrococcales</taxon>
        <taxon>Demequinaceae</taxon>
        <taxon>Demequina</taxon>
    </lineage>
</organism>
<dbReference type="SUPFAM" id="SSF53223">
    <property type="entry name" value="Aminoacid dehydrogenase-like, N-terminal domain"/>
    <property type="match status" value="1"/>
</dbReference>
<dbReference type="GO" id="GO:0004764">
    <property type="term" value="F:shikimate 3-dehydrogenase (NADP+) activity"/>
    <property type="evidence" value="ECO:0007669"/>
    <property type="project" value="UniProtKB-UniRule"/>
</dbReference>
<accession>A0A1H6Z374</accession>
<comment type="subunit">
    <text evidence="3">Homodimer.</text>
</comment>
<feature type="binding site" evidence="3">
    <location>
        <position position="228"/>
    </location>
    <ligand>
        <name>shikimate</name>
        <dbReference type="ChEBI" id="CHEBI:36208"/>
    </ligand>
</feature>
<feature type="binding site" evidence="3">
    <location>
        <position position="115"/>
    </location>
    <ligand>
        <name>shikimate</name>
        <dbReference type="ChEBI" id="CHEBI:36208"/>
    </ligand>
</feature>
<dbReference type="AlphaFoldDB" id="A0A1H6Z374"/>
<evidence type="ECO:0000256" key="3">
    <source>
        <dbReference type="HAMAP-Rule" id="MF_00222"/>
    </source>
</evidence>
<feature type="binding site" evidence="3">
    <location>
        <begin position="139"/>
        <end position="143"/>
    </location>
    <ligand>
        <name>NADP(+)</name>
        <dbReference type="ChEBI" id="CHEBI:58349"/>
    </ligand>
</feature>